<dbReference type="Proteomes" id="UP000650424">
    <property type="component" value="Unassembled WGS sequence"/>
</dbReference>
<name>A0ABR6ZK03_9BURK</name>
<dbReference type="RefSeq" id="WP_186945454.1">
    <property type="nucleotide sequence ID" value="NZ_JACOGF010000001.1"/>
</dbReference>
<organism evidence="2 3">
    <name type="scientific">Undibacterium hunanense</name>
    <dbReference type="NCBI Taxonomy" id="2762292"/>
    <lineage>
        <taxon>Bacteria</taxon>
        <taxon>Pseudomonadati</taxon>
        <taxon>Pseudomonadota</taxon>
        <taxon>Betaproteobacteria</taxon>
        <taxon>Burkholderiales</taxon>
        <taxon>Oxalobacteraceae</taxon>
        <taxon>Undibacterium</taxon>
    </lineage>
</organism>
<evidence type="ECO:0000313" key="2">
    <source>
        <dbReference type="EMBL" id="MBC3916220.1"/>
    </source>
</evidence>
<comment type="caution">
    <text evidence="2">The sequence shown here is derived from an EMBL/GenBank/DDBJ whole genome shotgun (WGS) entry which is preliminary data.</text>
</comment>
<accession>A0ABR6ZK03</accession>
<feature type="signal peptide" evidence="1">
    <location>
        <begin position="1"/>
        <end position="24"/>
    </location>
</feature>
<proteinExistence type="predicted"/>
<reference evidence="2 3" key="1">
    <citation type="submission" date="2020-08" db="EMBL/GenBank/DDBJ databases">
        <title>Novel species isolated from subtropical streams in China.</title>
        <authorList>
            <person name="Lu H."/>
        </authorList>
    </citation>
    <scope>NUCLEOTIDE SEQUENCE [LARGE SCALE GENOMIC DNA]</scope>
    <source>
        <strain evidence="2 3">CY18W</strain>
    </source>
</reference>
<evidence type="ECO:0000256" key="1">
    <source>
        <dbReference type="SAM" id="SignalP"/>
    </source>
</evidence>
<dbReference type="EMBL" id="JACOGF010000001">
    <property type="protein sequence ID" value="MBC3916220.1"/>
    <property type="molecule type" value="Genomic_DNA"/>
</dbReference>
<evidence type="ECO:0000313" key="3">
    <source>
        <dbReference type="Proteomes" id="UP000650424"/>
    </source>
</evidence>
<gene>
    <name evidence="2" type="ORF">H8L32_01860</name>
</gene>
<keyword evidence="1" id="KW-0732">Signal</keyword>
<feature type="chain" id="PRO_5046461688" description="Lysozyme inhibitor LprI N-terminal domain-containing protein" evidence="1">
    <location>
        <begin position="25"/>
        <end position="135"/>
    </location>
</feature>
<evidence type="ECO:0008006" key="4">
    <source>
        <dbReference type="Google" id="ProtNLM"/>
    </source>
</evidence>
<keyword evidence="3" id="KW-1185">Reference proteome</keyword>
<sequence>MIKNFLTICVAVLLQLALSSPAAAVPDSNELSAIVGLTAALDQKYAPGSITTGTTADVALKEATAAQQRLQSWYEQAEKACHNKFFVNDCLDDTKQQRRQYIVVLQRISLEAKALQRKLHIEQLDQELLQKQAKP</sequence>
<protein>
    <recommendedName>
        <fullName evidence="4">Lysozyme inhibitor LprI N-terminal domain-containing protein</fullName>
    </recommendedName>
</protein>